<name>A0A559IKI5_9BACL</name>
<organism evidence="2 3">
    <name type="scientific">Paenibacillus agilis</name>
    <dbReference type="NCBI Taxonomy" id="3020863"/>
    <lineage>
        <taxon>Bacteria</taxon>
        <taxon>Bacillati</taxon>
        <taxon>Bacillota</taxon>
        <taxon>Bacilli</taxon>
        <taxon>Bacillales</taxon>
        <taxon>Paenibacillaceae</taxon>
        <taxon>Paenibacillus</taxon>
    </lineage>
</organism>
<dbReference type="AlphaFoldDB" id="A0A559IKI5"/>
<dbReference type="Proteomes" id="UP000318102">
    <property type="component" value="Unassembled WGS sequence"/>
</dbReference>
<protein>
    <recommendedName>
        <fullName evidence="1">DUF6273 domain-containing protein</fullName>
    </recommendedName>
</protein>
<reference evidence="2 3" key="1">
    <citation type="submission" date="2019-07" db="EMBL/GenBank/DDBJ databases">
        <authorList>
            <person name="Kim J."/>
        </authorList>
    </citation>
    <scope>NUCLEOTIDE SEQUENCE [LARGE SCALE GENOMIC DNA]</scope>
    <source>
        <strain evidence="2 3">N4</strain>
    </source>
</reference>
<dbReference type="InterPro" id="IPR046240">
    <property type="entry name" value="DUF6273"/>
</dbReference>
<accession>A0A559IKI5</accession>
<dbReference type="RefSeq" id="WP_144993147.1">
    <property type="nucleotide sequence ID" value="NZ_VNJK01000003.1"/>
</dbReference>
<proteinExistence type="predicted"/>
<dbReference type="OrthoDB" id="384490at2"/>
<feature type="domain" description="DUF6273" evidence="1">
    <location>
        <begin position="46"/>
        <end position="223"/>
    </location>
</feature>
<dbReference type="Pfam" id="PF19789">
    <property type="entry name" value="DUF6273"/>
    <property type="match status" value="1"/>
</dbReference>
<dbReference type="EMBL" id="VNJK01000003">
    <property type="protein sequence ID" value="TVX88172.1"/>
    <property type="molecule type" value="Genomic_DNA"/>
</dbReference>
<gene>
    <name evidence="2" type="ORF">FPZ44_19900</name>
</gene>
<keyword evidence="3" id="KW-1185">Reference proteome</keyword>
<evidence type="ECO:0000313" key="3">
    <source>
        <dbReference type="Proteomes" id="UP000318102"/>
    </source>
</evidence>
<sequence>MEKDNLLNTPLKSAKPGAIITFGTYPQAADGSDRTPIQWRVLQHTNGELFLFSEYILDTKRYYAENVDITWRDSDVRKWLNNEFYHAAFDDSEKKYIKTTHCTDNGEDSADTEDKVFLLSVPEAQELTAKLAEDPFRARRGTIGTEFAKLKKNDGCNLYVYDKTVGDNYIIENGEQLGCSWWWLRTQPSRSSRAYFVGTRSSIRSYGNVNLACYGVRPAVKIKLP</sequence>
<evidence type="ECO:0000313" key="2">
    <source>
        <dbReference type="EMBL" id="TVX88172.1"/>
    </source>
</evidence>
<evidence type="ECO:0000259" key="1">
    <source>
        <dbReference type="Pfam" id="PF19789"/>
    </source>
</evidence>
<comment type="caution">
    <text evidence="2">The sequence shown here is derived from an EMBL/GenBank/DDBJ whole genome shotgun (WGS) entry which is preliminary data.</text>
</comment>